<dbReference type="EMBL" id="LFKP01000005">
    <property type="protein sequence ID" value="OHV97029.1"/>
    <property type="molecule type" value="Genomic_DNA"/>
</dbReference>
<proteinExistence type="predicted"/>
<comment type="caution">
    <text evidence="1">The sequence shown here is derived from an EMBL/GenBank/DDBJ whole genome shotgun (WGS) entry which is preliminary data.</text>
</comment>
<evidence type="ECO:0000313" key="1">
    <source>
        <dbReference type="EMBL" id="OHV97029.1"/>
    </source>
</evidence>
<accession>A0A1S1UAE7</accession>
<evidence type="ECO:0000313" key="2">
    <source>
        <dbReference type="Proteomes" id="UP000179840"/>
    </source>
</evidence>
<organism evidence="1 2">
    <name type="scientific">Janthinobacterium lividum</name>
    <dbReference type="NCBI Taxonomy" id="29581"/>
    <lineage>
        <taxon>Bacteria</taxon>
        <taxon>Pseudomonadati</taxon>
        <taxon>Pseudomonadota</taxon>
        <taxon>Betaproteobacteria</taxon>
        <taxon>Burkholderiales</taxon>
        <taxon>Oxalobacteraceae</taxon>
        <taxon>Janthinobacterium</taxon>
    </lineage>
</organism>
<gene>
    <name evidence="1" type="ORF">AKG95_06890</name>
</gene>
<dbReference type="Proteomes" id="UP000179840">
    <property type="component" value="Unassembled WGS sequence"/>
</dbReference>
<protein>
    <submittedName>
        <fullName evidence="1">Uncharacterized protein</fullName>
    </submittedName>
</protein>
<sequence>MKKKQKWAVETALTARAVSGRPIAAMMDMGGTPRANAALTMVMMTAAGSSLGAPEGRAYASAISAQLLKAAAAGGFDSTEEYLSLFRANEMTPRLQELAADAVRAIGGAAEFFAMLELATTPAELMGGAQ</sequence>
<name>A0A1S1UAE7_9BURK</name>
<dbReference type="RefSeq" id="WP_071076162.1">
    <property type="nucleotide sequence ID" value="NZ_LFKP01000005.1"/>
</dbReference>
<reference evidence="1 2" key="1">
    <citation type="submission" date="2015-06" db="EMBL/GenBank/DDBJ databases">
        <title>Draft genome sequencing of a biphenyl-degrading bacterium, Janthinobacterium lividum MEG1.</title>
        <authorList>
            <person name="Shimodaira J."/>
            <person name="Hatta T."/>
        </authorList>
    </citation>
    <scope>NUCLEOTIDE SEQUENCE [LARGE SCALE GENOMIC DNA]</scope>
    <source>
        <strain evidence="1 2">MEG1</strain>
    </source>
</reference>
<dbReference type="AlphaFoldDB" id="A0A1S1UAE7"/>